<dbReference type="PANTHER" id="PTHR32305:SF15">
    <property type="entry name" value="PROTEIN RHSA-RELATED"/>
    <property type="match status" value="1"/>
</dbReference>
<evidence type="ECO:0000313" key="4">
    <source>
        <dbReference type="Proteomes" id="UP000256686"/>
    </source>
</evidence>
<feature type="signal peptide" evidence="1">
    <location>
        <begin position="1"/>
        <end position="26"/>
    </location>
</feature>
<reference evidence="4" key="1">
    <citation type="submission" date="2018-06" db="EMBL/GenBank/DDBJ databases">
        <authorList>
            <person name="Lum Nde A."/>
            <person name="Hugo C."/>
        </authorList>
    </citation>
    <scope>NUCLEOTIDE SEQUENCE [LARGE SCALE GENOMIC DNA]</scope>
    <source>
        <strain evidence="4">1_F178</strain>
    </source>
</reference>
<dbReference type="Proteomes" id="UP000256686">
    <property type="component" value="Unassembled WGS sequence"/>
</dbReference>
<dbReference type="PANTHER" id="PTHR32305">
    <property type="match status" value="1"/>
</dbReference>
<dbReference type="Pfam" id="PF20041">
    <property type="entry name" value="DUF6443"/>
    <property type="match status" value="1"/>
</dbReference>
<sequence>MKKQFIRKLLAITGLLSISTLSVTNAQTQTENYIQSKTCLNGDCTQKSETITYFDGLGRAKQVINVKATTTGKDLVTPITYDVFGRQTKDILPVPIATQNSSIHSGVTNENTANSYYGVSNAYAEKEIESSPLDRVLQQGQAGDVWKLGSGHSTKYKYESNTGNEVKQFVTSTSISTANGISTTVNSIPVAAGSGFHNAGTLYKNTVTDEDGNPVTQFENARGQTLLIRKNDGTQNIDTYYVYNEYNQKAFVIPSLAIKQIEQNNNVISQSILDDLCYQYRYDGQDREVEKKLPGKGWEYTVYDNADRPILSQDVNLRAQSKWMLTKYDKLGRLAYTGLITGAEERIVYQYLINNVIVTETPTTSGFNKNGIMVYYTDNYFAGAISTVLTVNYYDSYPRDTKEFPPSKILDQFVISDDGTANGGVSTLNMPTASYVKNIEDDNWTKTYFYYDTKGRKVGEKSWNHLGGYTKKDFKVDFSGMVEESYTWHLKSPSDTEVKIKERFVYDNQKRILKQYHQVNTNPEELLAENTYNEIGQLVNKKTGNTTGTPLQSVDLSYNIRGWLTKVNDPASLNGKLFAYEIKYHNPSYANVSAGKYNGNISEIDWASADDGKFRRYNYQYDGLDRLKNGIYSEPTATVPPNNYYNETLTYDVNGNIQTLKRNRLLSNVGAVVMDNLTYTYTGNRLITVNDTSGNYGGYPEVSGNQIPYDGNGNMISHVDKGMLQIDYNYLNLPNYIKFDKQYISHDFHNTYNVNTRYLYSAAGSKLRKVYRYGSGRTNVETQSSTDYLDGFQYTDNELNFLPTSEGYYDFIQNKYIYNYTDQVGNIRLAYYKDASGNVKIDRTNHYYPFGLEFGGELGTSNSITPNYTYSSQGQEKQMETGWSSYRWRNYDAAMGRFFNIDPLAEDYNTWSTFAFSGNRVVDARELEGLEPKKVNEVSLPGNDPMEFAEFIMGGASSVRAAVANSVARTINVLTNDAVKSKYVVEEDGGLTLRTGVPKESFKEKAVNGAFDLATIALAAVGGPEGVLTSRGTKSTAIKAIDEVKAEAKAISKAAVEKNGTLNTGPFAGEGYPAVNGHSRKFTATERKAIKEQGYSLGCHTCGQKNPGTKSGNFILDHQPANALVPNGWPQTFFPHCKYCSASQGGIISGMKRQGILPKISK</sequence>
<gene>
    <name evidence="3" type="ORF">DRF65_11350</name>
</gene>
<dbReference type="NCBIfam" id="TIGR03696">
    <property type="entry name" value="Rhs_assc_core"/>
    <property type="match status" value="1"/>
</dbReference>
<evidence type="ECO:0000313" key="3">
    <source>
        <dbReference type="EMBL" id="REC62302.1"/>
    </source>
</evidence>
<dbReference type="RefSeq" id="WP_115970874.1">
    <property type="nucleotide sequence ID" value="NZ_QNVT01000009.1"/>
</dbReference>
<comment type="caution">
    <text evidence="3">The sequence shown here is derived from an EMBL/GenBank/DDBJ whole genome shotgun (WGS) entry which is preliminary data.</text>
</comment>
<dbReference type="InterPro" id="IPR050708">
    <property type="entry name" value="T6SS_VgrG/RHS"/>
</dbReference>
<dbReference type="InterPro" id="IPR045619">
    <property type="entry name" value="DUF6443"/>
</dbReference>
<evidence type="ECO:0000259" key="2">
    <source>
        <dbReference type="Pfam" id="PF20041"/>
    </source>
</evidence>
<keyword evidence="4" id="KW-1185">Reference proteome</keyword>
<accession>A0A3D9C9Z7</accession>
<dbReference type="EMBL" id="QNVT01000009">
    <property type="protein sequence ID" value="REC62302.1"/>
    <property type="molecule type" value="Genomic_DNA"/>
</dbReference>
<keyword evidence="1" id="KW-0732">Signal</keyword>
<dbReference type="InterPro" id="IPR022385">
    <property type="entry name" value="Rhs_assc_core"/>
</dbReference>
<proteinExistence type="predicted"/>
<evidence type="ECO:0000256" key="1">
    <source>
        <dbReference type="SAM" id="SignalP"/>
    </source>
</evidence>
<protein>
    <submittedName>
        <fullName evidence="3">RHS repeat-associated core domain-containing protein</fullName>
    </submittedName>
</protein>
<dbReference type="Gene3D" id="2.180.10.10">
    <property type="entry name" value="RHS repeat-associated core"/>
    <property type="match status" value="1"/>
</dbReference>
<name>A0A3D9C9Z7_9FLAO</name>
<feature type="domain" description="DUF6443" evidence="2">
    <location>
        <begin position="31"/>
        <end position="159"/>
    </location>
</feature>
<feature type="chain" id="PRO_5017821818" evidence="1">
    <location>
        <begin position="27"/>
        <end position="1162"/>
    </location>
</feature>
<organism evidence="3 4">
    <name type="scientific">Chryseobacterium pennae</name>
    <dbReference type="NCBI Taxonomy" id="2258962"/>
    <lineage>
        <taxon>Bacteria</taxon>
        <taxon>Pseudomonadati</taxon>
        <taxon>Bacteroidota</taxon>
        <taxon>Flavobacteriia</taxon>
        <taxon>Flavobacteriales</taxon>
        <taxon>Weeksellaceae</taxon>
        <taxon>Chryseobacterium group</taxon>
        <taxon>Chryseobacterium</taxon>
    </lineage>
</organism>
<dbReference type="AlphaFoldDB" id="A0A3D9C9Z7"/>